<dbReference type="SUPFAM" id="SSF52467">
    <property type="entry name" value="DHS-like NAD/FAD-binding domain"/>
    <property type="match status" value="1"/>
</dbReference>
<feature type="binding site" evidence="8">
    <location>
        <begin position="263"/>
        <end position="270"/>
    </location>
    <ligand>
        <name>FAD</name>
        <dbReference type="ChEBI" id="CHEBI:57692"/>
    </ligand>
</feature>
<evidence type="ECO:0000313" key="11">
    <source>
        <dbReference type="Proteomes" id="UP000317344"/>
    </source>
</evidence>
<feature type="binding site" evidence="8">
    <location>
        <begin position="246"/>
        <end position="250"/>
    </location>
    <ligand>
        <name>FAD</name>
        <dbReference type="ChEBI" id="CHEBI:57692"/>
    </ligand>
</feature>
<keyword evidence="3" id="KW-0813">Transport</keyword>
<dbReference type="Proteomes" id="UP000317344">
    <property type="component" value="Chromosome"/>
</dbReference>
<keyword evidence="6" id="KW-0249">Electron transport</keyword>
<keyword evidence="5 8" id="KW-0274">FAD</keyword>
<accession>A0A516X3V7</accession>
<dbReference type="CDD" id="cd01715">
    <property type="entry name" value="ETF_alpha"/>
    <property type="match status" value="1"/>
</dbReference>
<dbReference type="InterPro" id="IPR001308">
    <property type="entry name" value="ETF_a/FixB"/>
</dbReference>
<comment type="subunit">
    <text evidence="2">Heterodimer of an alpha and a beta subunit.</text>
</comment>
<dbReference type="SUPFAM" id="SSF52402">
    <property type="entry name" value="Adenine nucleotide alpha hydrolases-like"/>
    <property type="match status" value="1"/>
</dbReference>
<evidence type="ECO:0000256" key="7">
    <source>
        <dbReference type="ARBA" id="ARBA00025649"/>
    </source>
</evidence>
<dbReference type="InterPro" id="IPR029035">
    <property type="entry name" value="DHS-like_NAD/FAD-binding_dom"/>
</dbReference>
<evidence type="ECO:0000256" key="2">
    <source>
        <dbReference type="ARBA" id="ARBA00011355"/>
    </source>
</evidence>
<dbReference type="SMART" id="SM00893">
    <property type="entry name" value="ETF"/>
    <property type="match status" value="1"/>
</dbReference>
<evidence type="ECO:0000256" key="6">
    <source>
        <dbReference type="ARBA" id="ARBA00022982"/>
    </source>
</evidence>
<dbReference type="InterPro" id="IPR018206">
    <property type="entry name" value="ETF_asu_C_CS"/>
</dbReference>
<organism evidence="10 11">
    <name type="scientific">Tomitella fengzijianii</name>
    <dbReference type="NCBI Taxonomy" id="2597660"/>
    <lineage>
        <taxon>Bacteria</taxon>
        <taxon>Bacillati</taxon>
        <taxon>Actinomycetota</taxon>
        <taxon>Actinomycetes</taxon>
        <taxon>Mycobacteriales</taxon>
        <taxon>Tomitella</taxon>
    </lineage>
</organism>
<dbReference type="Gene3D" id="3.40.50.1220">
    <property type="entry name" value="TPP-binding domain"/>
    <property type="match status" value="1"/>
</dbReference>
<dbReference type="Gene3D" id="3.40.50.620">
    <property type="entry name" value="HUPs"/>
    <property type="match status" value="1"/>
</dbReference>
<evidence type="ECO:0000256" key="1">
    <source>
        <dbReference type="ARBA" id="ARBA00005817"/>
    </source>
</evidence>
<feature type="binding site" evidence="8">
    <location>
        <position position="284"/>
    </location>
    <ligand>
        <name>FAD</name>
        <dbReference type="ChEBI" id="CHEBI:57692"/>
    </ligand>
</feature>
<evidence type="ECO:0000259" key="9">
    <source>
        <dbReference type="SMART" id="SM00893"/>
    </source>
</evidence>
<reference evidence="10 11" key="2">
    <citation type="submission" date="2019-07" db="EMBL/GenBank/DDBJ databases">
        <authorList>
            <person name="Huang Y."/>
        </authorList>
    </citation>
    <scope>NUCLEOTIDE SEQUENCE [LARGE SCALE GENOMIC DNA]</scope>
    <source>
        <strain evidence="10 11">HY188</strain>
    </source>
</reference>
<dbReference type="AlphaFoldDB" id="A0A516X3V7"/>
<dbReference type="OrthoDB" id="9770286at2"/>
<dbReference type="GO" id="GO:0033539">
    <property type="term" value="P:fatty acid beta-oxidation using acyl-CoA dehydrogenase"/>
    <property type="evidence" value="ECO:0007669"/>
    <property type="project" value="TreeGrafter"/>
</dbReference>
<sequence length="319" mass="32036">MAEVLVLVEHAEGALKKVTTELLTAARALGEPAAVVTGPAGTTDALADALTAAGAEKIYAAESDTVDSVLVTPKVDVLAGLAESASPAAVLIPASVEGKEVAGRLAARIGSGLLGDVVEVKGDGSAVHSIFGGAFTVDAKATGDLPVITVRPGSVEVQAQAGAGAREDVAVPEAAENATVITKREPVVGGDRPELTEATIVVSGGRGVASAENFEKVIEPLADALGAAVGASRAAVDSGYYPGQFQVGQTGKTVSPQLYIALGISGAIQHRAGMQTSKTIVAINKDEEAPIFEISDYGIVGDLFNVAPQLTEAVKAHKG</sequence>
<feature type="binding site" evidence="8">
    <location>
        <begin position="232"/>
        <end position="233"/>
    </location>
    <ligand>
        <name>FAD</name>
        <dbReference type="ChEBI" id="CHEBI:57692"/>
    </ligand>
</feature>
<dbReference type="FunFam" id="3.40.50.1220:FF:000001">
    <property type="entry name" value="Electron transfer flavoprotein, alpha subunit"/>
    <property type="match status" value="1"/>
</dbReference>
<evidence type="ECO:0000256" key="5">
    <source>
        <dbReference type="ARBA" id="ARBA00022827"/>
    </source>
</evidence>
<dbReference type="InterPro" id="IPR014729">
    <property type="entry name" value="Rossmann-like_a/b/a_fold"/>
</dbReference>
<name>A0A516X3V7_9ACTN</name>
<dbReference type="InterPro" id="IPR014731">
    <property type="entry name" value="ETF_asu_C"/>
</dbReference>
<comment type="similarity">
    <text evidence="1">Belongs to the ETF alpha-subunit/FixB family.</text>
</comment>
<dbReference type="RefSeq" id="WP_143908764.1">
    <property type="nucleotide sequence ID" value="NZ_CP041765.1"/>
</dbReference>
<feature type="binding site" evidence="8">
    <location>
        <position position="206"/>
    </location>
    <ligand>
        <name>FAD</name>
        <dbReference type="ChEBI" id="CHEBI:57692"/>
    </ligand>
</feature>
<keyword evidence="4" id="KW-0285">Flavoprotein</keyword>
<reference evidence="10 11" key="1">
    <citation type="submission" date="2019-07" db="EMBL/GenBank/DDBJ databases">
        <title>Tomitella cavernea sp. nov., an actinomycete isolated from soil.</title>
        <authorList>
            <person name="Cheng J."/>
        </authorList>
    </citation>
    <scope>NUCLEOTIDE SEQUENCE [LARGE SCALE GENOMIC DNA]</scope>
    <source>
        <strain evidence="10 11">HY188</strain>
    </source>
</reference>
<gene>
    <name evidence="10" type="ORF">FO059_11040</name>
</gene>
<evidence type="ECO:0000256" key="3">
    <source>
        <dbReference type="ARBA" id="ARBA00022448"/>
    </source>
</evidence>
<comment type="function">
    <text evidence="7">The electron transfer flavoprotein serves as a specific electron acceptor for other dehydrogenases. It transfers the electrons to the main respiratory chain via ETF-ubiquinone oxidoreductase (ETF dehydrogenase).</text>
</comment>
<dbReference type="GO" id="GO:0009055">
    <property type="term" value="F:electron transfer activity"/>
    <property type="evidence" value="ECO:0007669"/>
    <property type="project" value="InterPro"/>
</dbReference>
<evidence type="ECO:0000256" key="8">
    <source>
        <dbReference type="PIRSR" id="PIRSR000089-1"/>
    </source>
</evidence>
<dbReference type="PANTHER" id="PTHR43153:SF1">
    <property type="entry name" value="ELECTRON TRANSFER FLAVOPROTEIN SUBUNIT ALPHA, MITOCHONDRIAL"/>
    <property type="match status" value="1"/>
</dbReference>
<comment type="cofactor">
    <cofactor evidence="8">
        <name>FAD</name>
        <dbReference type="ChEBI" id="CHEBI:57692"/>
    </cofactor>
    <text evidence="8">Binds 1 FAD per dimer.</text>
</comment>
<keyword evidence="11" id="KW-1185">Reference proteome</keyword>
<dbReference type="PANTHER" id="PTHR43153">
    <property type="entry name" value="ELECTRON TRANSFER FLAVOPROTEIN ALPHA"/>
    <property type="match status" value="1"/>
</dbReference>
<protein>
    <submittedName>
        <fullName evidence="10">Electron transfer flavoprotein subunit alpha/FixB family protein</fullName>
    </submittedName>
</protein>
<dbReference type="EMBL" id="CP041765">
    <property type="protein sequence ID" value="QDQ97756.1"/>
    <property type="molecule type" value="Genomic_DNA"/>
</dbReference>
<evidence type="ECO:0000256" key="4">
    <source>
        <dbReference type="ARBA" id="ARBA00022630"/>
    </source>
</evidence>
<dbReference type="PROSITE" id="PS00696">
    <property type="entry name" value="ETF_ALPHA"/>
    <property type="match status" value="1"/>
</dbReference>
<proteinExistence type="inferred from homology"/>
<feature type="domain" description="Electron transfer flavoprotein alpha/beta-subunit N-terminal" evidence="9">
    <location>
        <begin position="4"/>
        <end position="193"/>
    </location>
</feature>
<dbReference type="InterPro" id="IPR014730">
    <property type="entry name" value="ETF_a/b_N"/>
</dbReference>
<dbReference type="Pfam" id="PF00766">
    <property type="entry name" value="ETF_alpha"/>
    <property type="match status" value="1"/>
</dbReference>
<dbReference type="InterPro" id="IPR033947">
    <property type="entry name" value="ETF_alpha_N"/>
</dbReference>
<dbReference type="PIRSF" id="PIRSF000089">
    <property type="entry name" value="Electra_flavoP_a"/>
    <property type="match status" value="1"/>
</dbReference>
<dbReference type="GO" id="GO:0050660">
    <property type="term" value="F:flavin adenine dinucleotide binding"/>
    <property type="evidence" value="ECO:0007669"/>
    <property type="project" value="InterPro"/>
</dbReference>
<dbReference type="KEGG" id="toy:FO059_11040"/>
<evidence type="ECO:0000313" key="10">
    <source>
        <dbReference type="EMBL" id="QDQ97756.1"/>
    </source>
</evidence>
<dbReference type="Pfam" id="PF01012">
    <property type="entry name" value="ETF"/>
    <property type="match status" value="1"/>
</dbReference>